<dbReference type="GO" id="GO:0007095">
    <property type="term" value="P:mitotic G2 DNA damage checkpoint signaling"/>
    <property type="evidence" value="ECO:0007669"/>
    <property type="project" value="TreeGrafter"/>
</dbReference>
<sequence length="517" mass="58882">MSQEFHVIQCFNCKTFQVHQVKKSKKWNCKLCGEKQSIVKVYAQGSGAYCRHHVQQLNMIRGGLETAKNEQVQSLHATPLLSTSKHQSCYNEFESYIDGKNQHSRWTHYTEPSADQEVEAHCPADEDSSDVIYTTDRMLLARQPGKRKKKVQSSDEGYTDDDLEEGQAKQYVNRSNKNVITSETMKLKPFTNFGNGSQCQFQKPKSKVVETFGEADVKHFSSTMRNAVLDGKNYAESFCFAGNKFQQNILKRNAFVEQEISSEMTDHNENIDLNKGNILVGFDSCIKNSPFDEIDGSKTFYKFQRDTQSDNEFESRDQSGIQRTGNRFHGAIKPSEKTTGSQPVKTSIKENLSKLNNQSKWSRYIEEDIDDENSVHCGEASCQGQSVKYGELQFNNPSEGEDEFSVLTYNPDCHLKYTDGNQENSNKNVLWNMNSEYGHDINVENGSHVSIYHGKRNMFMSNTKFVDNCSKQSELHIKSHAHKDAKGCEISVQKGKVSKSKCHWFTVGNISDDEFEL</sequence>
<dbReference type="AlphaFoldDB" id="A0AAE0VIS6"/>
<dbReference type="PANTHER" id="PTHR15863">
    <property type="entry name" value="MRN COMPLEX-INTERACTING PROTEIN"/>
    <property type="match status" value="1"/>
</dbReference>
<protein>
    <recommendedName>
        <fullName evidence="2">MRN complex-interacting protein N-terminal domain-containing protein</fullName>
    </recommendedName>
</protein>
<dbReference type="GO" id="GO:0003682">
    <property type="term" value="F:chromatin binding"/>
    <property type="evidence" value="ECO:0007669"/>
    <property type="project" value="TreeGrafter"/>
</dbReference>
<dbReference type="Proteomes" id="UP001195483">
    <property type="component" value="Unassembled WGS sequence"/>
</dbReference>
<feature type="region of interest" description="Disordered" evidence="1">
    <location>
        <begin position="143"/>
        <end position="166"/>
    </location>
</feature>
<dbReference type="InterPro" id="IPR049472">
    <property type="entry name" value="MRNIP_N"/>
</dbReference>
<evidence type="ECO:0000313" key="3">
    <source>
        <dbReference type="EMBL" id="KAK3578417.1"/>
    </source>
</evidence>
<reference evidence="3" key="2">
    <citation type="journal article" date="2021" name="Genome Biol. Evol.">
        <title>Developing a high-quality reference genome for a parasitic bivalve with doubly uniparental inheritance (Bivalvia: Unionida).</title>
        <authorList>
            <person name="Smith C.H."/>
        </authorList>
    </citation>
    <scope>NUCLEOTIDE SEQUENCE</scope>
    <source>
        <strain evidence="3">CHS0354</strain>
        <tissue evidence="3">Mantle</tissue>
    </source>
</reference>
<gene>
    <name evidence="3" type="ORF">CHS0354_035618</name>
</gene>
<keyword evidence="4" id="KW-1185">Reference proteome</keyword>
<evidence type="ECO:0000256" key="1">
    <source>
        <dbReference type="SAM" id="MobiDB-lite"/>
    </source>
</evidence>
<accession>A0AAE0VIS6</accession>
<feature type="compositionally biased region" description="Basic and acidic residues" evidence="1">
    <location>
        <begin position="306"/>
        <end position="317"/>
    </location>
</feature>
<dbReference type="GO" id="GO:0005634">
    <property type="term" value="C:nucleus"/>
    <property type="evidence" value="ECO:0007669"/>
    <property type="project" value="TreeGrafter"/>
</dbReference>
<dbReference type="PANTHER" id="PTHR15863:SF2">
    <property type="entry name" value="MRN COMPLEX-INTERACTING PROTEIN"/>
    <property type="match status" value="1"/>
</dbReference>
<dbReference type="Pfam" id="PF15749">
    <property type="entry name" value="MRNIP"/>
    <property type="match status" value="1"/>
</dbReference>
<dbReference type="InterPro" id="IPR032739">
    <property type="entry name" value="MRNIP"/>
</dbReference>
<reference evidence="3" key="1">
    <citation type="journal article" date="2021" name="Genome Biol. Evol.">
        <title>A High-Quality Reference Genome for a Parasitic Bivalve with Doubly Uniparental Inheritance (Bivalvia: Unionida).</title>
        <authorList>
            <person name="Smith C.H."/>
        </authorList>
    </citation>
    <scope>NUCLEOTIDE SEQUENCE</scope>
    <source>
        <strain evidence="3">CHS0354</strain>
    </source>
</reference>
<organism evidence="3 4">
    <name type="scientific">Potamilus streckersoni</name>
    <dbReference type="NCBI Taxonomy" id="2493646"/>
    <lineage>
        <taxon>Eukaryota</taxon>
        <taxon>Metazoa</taxon>
        <taxon>Spiralia</taxon>
        <taxon>Lophotrochozoa</taxon>
        <taxon>Mollusca</taxon>
        <taxon>Bivalvia</taxon>
        <taxon>Autobranchia</taxon>
        <taxon>Heteroconchia</taxon>
        <taxon>Palaeoheterodonta</taxon>
        <taxon>Unionida</taxon>
        <taxon>Unionoidea</taxon>
        <taxon>Unionidae</taxon>
        <taxon>Ambleminae</taxon>
        <taxon>Lampsilini</taxon>
        <taxon>Potamilus</taxon>
    </lineage>
</organism>
<name>A0AAE0VIS6_9BIVA</name>
<reference evidence="3" key="3">
    <citation type="submission" date="2023-05" db="EMBL/GenBank/DDBJ databases">
        <authorList>
            <person name="Smith C.H."/>
        </authorList>
    </citation>
    <scope>NUCLEOTIDE SEQUENCE</scope>
    <source>
        <strain evidence="3">CHS0354</strain>
        <tissue evidence="3">Mantle</tissue>
    </source>
</reference>
<feature type="domain" description="MRN complex-interacting protein N-terminal" evidence="2">
    <location>
        <begin position="7"/>
        <end position="109"/>
    </location>
</feature>
<evidence type="ECO:0000313" key="4">
    <source>
        <dbReference type="Proteomes" id="UP001195483"/>
    </source>
</evidence>
<evidence type="ECO:0000259" key="2">
    <source>
        <dbReference type="Pfam" id="PF15749"/>
    </source>
</evidence>
<proteinExistence type="predicted"/>
<feature type="region of interest" description="Disordered" evidence="1">
    <location>
        <begin position="306"/>
        <end position="345"/>
    </location>
</feature>
<dbReference type="EMBL" id="JAEAOA010002074">
    <property type="protein sequence ID" value="KAK3578417.1"/>
    <property type="molecule type" value="Genomic_DNA"/>
</dbReference>
<comment type="caution">
    <text evidence="3">The sequence shown here is derived from an EMBL/GenBank/DDBJ whole genome shotgun (WGS) entry which is preliminary data.</text>
</comment>